<dbReference type="Gene3D" id="1.10.150.20">
    <property type="entry name" value="5' to 3' exonuclease, C-terminal subdomain"/>
    <property type="match status" value="1"/>
</dbReference>
<protein>
    <submittedName>
        <fullName evidence="10">ATP-dependent DNA helicase RecG</fullName>
    </submittedName>
</protein>
<dbReference type="Gene3D" id="2.40.50.140">
    <property type="entry name" value="Nucleic acid-binding proteins"/>
    <property type="match status" value="1"/>
</dbReference>
<dbReference type="PANTHER" id="PTHR47964">
    <property type="entry name" value="ATP-DEPENDENT DNA HELICASE HOMOLOG RECG, CHLOROPLASTIC"/>
    <property type="match status" value="1"/>
</dbReference>
<dbReference type="Pfam" id="PF17191">
    <property type="entry name" value="RecG_wedge"/>
    <property type="match status" value="1"/>
</dbReference>
<dbReference type="InterPro" id="IPR001650">
    <property type="entry name" value="Helicase_C-like"/>
</dbReference>
<dbReference type="PANTHER" id="PTHR47964:SF1">
    <property type="entry name" value="ATP-DEPENDENT DNA HELICASE HOMOLOG RECG, CHLOROPLASTIC"/>
    <property type="match status" value="1"/>
</dbReference>
<dbReference type="InterPro" id="IPR014001">
    <property type="entry name" value="Helicase_ATP-bd"/>
</dbReference>
<dbReference type="SUPFAM" id="SSF52540">
    <property type="entry name" value="P-loop containing nucleoside triphosphate hydrolases"/>
    <property type="match status" value="2"/>
</dbReference>
<dbReference type="SMART" id="SM00490">
    <property type="entry name" value="HELICc"/>
    <property type="match status" value="1"/>
</dbReference>
<keyword evidence="2" id="KW-0227">DNA damage</keyword>
<keyword evidence="1" id="KW-0547">Nucleotide-binding</keyword>
<keyword evidence="5" id="KW-0067">ATP-binding</keyword>
<dbReference type="GO" id="GO:0006281">
    <property type="term" value="P:DNA repair"/>
    <property type="evidence" value="ECO:0007669"/>
    <property type="project" value="UniProtKB-KW"/>
</dbReference>
<evidence type="ECO:0000256" key="4">
    <source>
        <dbReference type="ARBA" id="ARBA00022806"/>
    </source>
</evidence>
<dbReference type="PATRIC" id="fig|1618378.3.peg.244"/>
<evidence type="ECO:0000256" key="7">
    <source>
        <dbReference type="ARBA" id="ARBA00023204"/>
    </source>
</evidence>
<evidence type="ECO:0000313" key="11">
    <source>
        <dbReference type="Proteomes" id="UP000033854"/>
    </source>
</evidence>
<dbReference type="InterPro" id="IPR011545">
    <property type="entry name" value="DEAD/DEAH_box_helicase_dom"/>
</dbReference>
<dbReference type="GO" id="GO:0003678">
    <property type="term" value="F:DNA helicase activity"/>
    <property type="evidence" value="ECO:0007669"/>
    <property type="project" value="TreeGrafter"/>
</dbReference>
<evidence type="ECO:0000259" key="9">
    <source>
        <dbReference type="PROSITE" id="PS51194"/>
    </source>
</evidence>
<evidence type="ECO:0000256" key="6">
    <source>
        <dbReference type="ARBA" id="ARBA00023125"/>
    </source>
</evidence>
<evidence type="ECO:0000313" key="10">
    <source>
        <dbReference type="EMBL" id="KKS43101.1"/>
    </source>
</evidence>
<reference evidence="10 11" key="1">
    <citation type="journal article" date="2015" name="Nature">
        <title>rRNA introns, odd ribosomes, and small enigmatic genomes across a large radiation of phyla.</title>
        <authorList>
            <person name="Brown C.T."/>
            <person name="Hug L.A."/>
            <person name="Thomas B.C."/>
            <person name="Sharon I."/>
            <person name="Castelle C.J."/>
            <person name="Singh A."/>
            <person name="Wilkins M.J."/>
            <person name="Williams K.H."/>
            <person name="Banfield J.F."/>
        </authorList>
    </citation>
    <scope>NUCLEOTIDE SEQUENCE [LARGE SCALE GENOMIC DNA]</scope>
</reference>
<dbReference type="Gene3D" id="3.40.50.300">
    <property type="entry name" value="P-loop containing nucleotide triphosphate hydrolases"/>
    <property type="match status" value="2"/>
</dbReference>
<dbReference type="InterPro" id="IPR047112">
    <property type="entry name" value="RecG/Mfd"/>
</dbReference>
<gene>
    <name evidence="10" type="ORF">UV06_C0002G0003</name>
</gene>
<accession>A0A0G1B9W5</accession>
<dbReference type="Pfam" id="PF00270">
    <property type="entry name" value="DEAD"/>
    <property type="match status" value="1"/>
</dbReference>
<keyword evidence="4 10" id="KW-0347">Helicase</keyword>
<dbReference type="CDD" id="cd04488">
    <property type="entry name" value="RecG_wedge_OBF"/>
    <property type="match status" value="1"/>
</dbReference>
<comment type="caution">
    <text evidence="10">The sequence shown here is derived from an EMBL/GenBank/DDBJ whole genome shotgun (WGS) entry which is preliminary data.</text>
</comment>
<dbReference type="Pfam" id="PF00271">
    <property type="entry name" value="Helicase_C"/>
    <property type="match status" value="1"/>
</dbReference>
<dbReference type="GO" id="GO:0005524">
    <property type="term" value="F:ATP binding"/>
    <property type="evidence" value="ECO:0007669"/>
    <property type="project" value="UniProtKB-KW"/>
</dbReference>
<proteinExistence type="predicted"/>
<evidence type="ECO:0000259" key="8">
    <source>
        <dbReference type="PROSITE" id="PS51192"/>
    </source>
</evidence>
<dbReference type="PROSITE" id="PS51192">
    <property type="entry name" value="HELICASE_ATP_BIND_1"/>
    <property type="match status" value="1"/>
</dbReference>
<organism evidence="10 11">
    <name type="scientific">Candidatus Collierbacteria bacterium GW2011_GWA2_42_17</name>
    <dbReference type="NCBI Taxonomy" id="1618378"/>
    <lineage>
        <taxon>Bacteria</taxon>
        <taxon>Candidatus Collieribacteriota</taxon>
    </lineage>
</organism>
<evidence type="ECO:0000256" key="2">
    <source>
        <dbReference type="ARBA" id="ARBA00022763"/>
    </source>
</evidence>
<name>A0A0G1B9W5_9BACT</name>
<keyword evidence="6" id="KW-0238">DNA-binding</keyword>
<dbReference type="GO" id="GO:0016787">
    <property type="term" value="F:hydrolase activity"/>
    <property type="evidence" value="ECO:0007669"/>
    <property type="project" value="UniProtKB-KW"/>
</dbReference>
<evidence type="ECO:0000256" key="1">
    <source>
        <dbReference type="ARBA" id="ARBA00022741"/>
    </source>
</evidence>
<evidence type="ECO:0000256" key="5">
    <source>
        <dbReference type="ARBA" id="ARBA00022840"/>
    </source>
</evidence>
<feature type="domain" description="Helicase ATP-binding" evidence="8">
    <location>
        <begin position="272"/>
        <end position="426"/>
    </location>
</feature>
<dbReference type="GO" id="GO:0003677">
    <property type="term" value="F:DNA binding"/>
    <property type="evidence" value="ECO:0007669"/>
    <property type="project" value="UniProtKB-KW"/>
</dbReference>
<dbReference type="AlphaFoldDB" id="A0A0G1B9W5"/>
<dbReference type="PROSITE" id="PS51194">
    <property type="entry name" value="HELICASE_CTER"/>
    <property type="match status" value="1"/>
</dbReference>
<keyword evidence="7" id="KW-0234">DNA repair</keyword>
<dbReference type="SUPFAM" id="SSF50249">
    <property type="entry name" value="Nucleic acid-binding proteins"/>
    <property type="match status" value="1"/>
</dbReference>
<dbReference type="InterPro" id="IPR033454">
    <property type="entry name" value="RecG_wedge"/>
</dbReference>
<dbReference type="InterPro" id="IPR012340">
    <property type="entry name" value="NA-bd_OB-fold"/>
</dbReference>
<keyword evidence="3" id="KW-0378">Hydrolase</keyword>
<dbReference type="Proteomes" id="UP000033854">
    <property type="component" value="Unassembled WGS sequence"/>
</dbReference>
<dbReference type="SMART" id="SM00487">
    <property type="entry name" value="DEXDc"/>
    <property type="match status" value="1"/>
</dbReference>
<feature type="domain" description="Helicase C-terminal" evidence="9">
    <location>
        <begin position="452"/>
        <end position="604"/>
    </location>
</feature>
<dbReference type="InterPro" id="IPR027417">
    <property type="entry name" value="P-loop_NTPase"/>
</dbReference>
<sequence length="661" mass="73417">MSSLYHPEDTVTTIKGVGESTAEKLTRLGIDTVCDLLNHYPSRYFDFSEPIPIKQLVVGKTQSFIGTIGKVSTFFTKSGKLLTQSAIKDSSGKITLTWFNNPYIKRLIKENTVYTVAGKVSFWGKSLTVVAPIIEEGNTPSINTSGLVPIYPLTEGITSKFLRTKIHTILSSIKLTDPLDPQVLNSLDLIPESAAYQNIHFPQSKELRYRADKRLSFNEHLRININNQLELQNLGESISIVIKNSLTKETTNKFPFKLTPDQEKTVTAIYKDLKSNEFTHRLIQGDTGSGKTATIIFAANQCLGNNLSCAILAPTEILATQHFKTLQSLSLFPQQIQLITGSSKQAPKLNKPSIFIGTHSLLTSLPPKLKYPLAFVAIDEQHKFGVKQRNELLNRTPVPHLFNLSATPIPRTVALGLLGDINISNITHRPINRLPTKTFVISPTHFKKSPAWLTEQLTKGSQIFVVCPNIQDHETGVASVDKISKLYQKIIPAKYPVLTIHGKMKPEIQNEVLSTFQKQGGGVLVATSLIEVGIDIPSANIMIIHSAERFGLASLHQLRGRVGRGETQGYCFLVPSADDEEESERLQLLQKYNSGLILAQKDLRLRGAGEVFGIKQHGTLPTTLKYFWSKQLFLNAKHIAKTLVRKNPKMALQIASRLETC</sequence>
<dbReference type="EMBL" id="LCDA01000002">
    <property type="protein sequence ID" value="KKS43101.1"/>
    <property type="molecule type" value="Genomic_DNA"/>
</dbReference>
<evidence type="ECO:0000256" key="3">
    <source>
        <dbReference type="ARBA" id="ARBA00022801"/>
    </source>
</evidence>